<evidence type="ECO:0000313" key="4">
    <source>
        <dbReference type="Proteomes" id="UP000244441"/>
    </source>
</evidence>
<name>A0A2S0VUQ4_9ALTE</name>
<dbReference type="PANTHER" id="PTHR40572">
    <property type="entry name" value="PROTEIN BAX"/>
    <property type="match status" value="1"/>
</dbReference>
<accession>A0A2S0VUQ4</accession>
<evidence type="ECO:0000256" key="1">
    <source>
        <dbReference type="SAM" id="SignalP"/>
    </source>
</evidence>
<proteinExistence type="predicted"/>
<keyword evidence="4" id="KW-1185">Reference proteome</keyword>
<protein>
    <submittedName>
        <fullName evidence="3">Glucosaminidase</fullName>
    </submittedName>
</protein>
<dbReference type="OrthoDB" id="9788155at2"/>
<gene>
    <name evidence="3" type="ORF">C2869_16575</name>
</gene>
<organism evidence="3 4">
    <name type="scientific">Saccharobesus litoralis</name>
    <dbReference type="NCBI Taxonomy" id="2172099"/>
    <lineage>
        <taxon>Bacteria</taxon>
        <taxon>Pseudomonadati</taxon>
        <taxon>Pseudomonadota</taxon>
        <taxon>Gammaproteobacteria</taxon>
        <taxon>Alteromonadales</taxon>
        <taxon>Alteromonadaceae</taxon>
        <taxon>Saccharobesus</taxon>
    </lineage>
</organism>
<dbReference type="EMBL" id="CP026604">
    <property type="protein sequence ID" value="AWB67939.1"/>
    <property type="molecule type" value="Genomic_DNA"/>
</dbReference>
<feature type="signal peptide" evidence="1">
    <location>
        <begin position="1"/>
        <end position="22"/>
    </location>
</feature>
<feature type="chain" id="PRO_5015391134" evidence="1">
    <location>
        <begin position="23"/>
        <end position="334"/>
    </location>
</feature>
<dbReference type="Gene3D" id="1.10.530.10">
    <property type="match status" value="1"/>
</dbReference>
<evidence type="ECO:0000313" key="3">
    <source>
        <dbReference type="EMBL" id="AWB67939.1"/>
    </source>
</evidence>
<dbReference type="InterPro" id="IPR002901">
    <property type="entry name" value="MGlyc_endo_b_GlcNAc-like_dom"/>
</dbReference>
<dbReference type="AlphaFoldDB" id="A0A2S0VUQ4"/>
<dbReference type="InterPro" id="IPR053195">
    <property type="entry name" value="Bax-like"/>
</dbReference>
<feature type="domain" description="Mannosyl-glycoprotein endo-beta-N-acetylglucosamidase-like" evidence="2">
    <location>
        <begin position="181"/>
        <end position="312"/>
    </location>
</feature>
<dbReference type="Pfam" id="PF01832">
    <property type="entry name" value="Glucosaminidase"/>
    <property type="match status" value="1"/>
</dbReference>
<evidence type="ECO:0000259" key="2">
    <source>
        <dbReference type="Pfam" id="PF01832"/>
    </source>
</evidence>
<dbReference type="Proteomes" id="UP000244441">
    <property type="component" value="Chromosome"/>
</dbReference>
<dbReference type="KEGG" id="cate:C2869_16575"/>
<dbReference type="PROSITE" id="PS51257">
    <property type="entry name" value="PROKAR_LIPOPROTEIN"/>
    <property type="match status" value="1"/>
</dbReference>
<dbReference type="GO" id="GO:0004040">
    <property type="term" value="F:amidase activity"/>
    <property type="evidence" value="ECO:0007669"/>
    <property type="project" value="InterPro"/>
</dbReference>
<reference evidence="3 4" key="1">
    <citation type="submission" date="2018-01" db="EMBL/GenBank/DDBJ databases">
        <title>Genome sequence of a Cantenovulum-like bacteria.</title>
        <authorList>
            <person name="Tan W.R."/>
            <person name="Lau N.-S."/>
            <person name="Go F."/>
            <person name="Amirul A.-A.A."/>
        </authorList>
    </citation>
    <scope>NUCLEOTIDE SEQUENCE [LARGE SCALE GENOMIC DNA]</scope>
    <source>
        <strain evidence="3 4">CCB-QB4</strain>
    </source>
</reference>
<sequence>MFLAADKLRNISLLLLLASLLAACQPITTDQGQDVKRSPSSTEPKQSEELTQLLTTIPSAKPGHYAPETAEQLGALLDKLYQDARQGEYALQVPRVFLQDVSTTWLYINATRPVQFKKTQFFRLMLPLVLQSNLAILSERRSAATLSLKSKPFKELCIKYGVITRKALSKGEKLTSKHRTQLLRRVDIVPPSLALAQAAEESGWATSRFTLEGNALFGQWDFSGKGMIPKEQRTELGNYGLARFKSPLDSVKGYMLNLNRNRAYAKLRQLRHQNRMLRKPSTGLALATTLDKYSERGQHYVDGVQSLIRYNKLQKYDEAVLANSSSQLSYYIYL</sequence>
<keyword evidence="1" id="KW-0732">Signal</keyword>
<dbReference type="PANTHER" id="PTHR40572:SF1">
    <property type="entry name" value="PROTEIN BAX"/>
    <property type="match status" value="1"/>
</dbReference>